<dbReference type="SMART" id="SM00440">
    <property type="entry name" value="ZnF_C2C2"/>
    <property type="match status" value="1"/>
</dbReference>
<feature type="binding site" evidence="8">
    <location>
        <position position="119"/>
    </location>
    <ligand>
        <name>Zn(2+)</name>
        <dbReference type="ChEBI" id="CHEBI:29105"/>
        <label>2</label>
    </ligand>
</feature>
<evidence type="ECO:0000256" key="8">
    <source>
        <dbReference type="PIRSR" id="PIRSR005586-1"/>
    </source>
</evidence>
<dbReference type="InterPro" id="IPR034004">
    <property type="entry name" value="Zn_ribbon_RPA12_C"/>
</dbReference>
<evidence type="ECO:0000256" key="4">
    <source>
        <dbReference type="ARBA" id="ARBA00022771"/>
    </source>
</evidence>
<evidence type="ECO:0000313" key="12">
    <source>
        <dbReference type="Proteomes" id="UP001314263"/>
    </source>
</evidence>
<reference evidence="11 12" key="1">
    <citation type="submission" date="2023-10" db="EMBL/GenBank/DDBJ databases">
        <authorList>
            <person name="Maclean D."/>
            <person name="Macfadyen A."/>
        </authorList>
    </citation>
    <scope>NUCLEOTIDE SEQUENCE [LARGE SCALE GENOMIC DNA]</scope>
</reference>
<evidence type="ECO:0000256" key="3">
    <source>
        <dbReference type="ARBA" id="ARBA00022723"/>
    </source>
</evidence>
<gene>
    <name evidence="11" type="ORF">CVIRNUC_000541</name>
</gene>
<evidence type="ECO:0000256" key="2">
    <source>
        <dbReference type="ARBA" id="ARBA00022478"/>
    </source>
</evidence>
<evidence type="ECO:0000256" key="5">
    <source>
        <dbReference type="ARBA" id="ARBA00022833"/>
    </source>
</evidence>
<feature type="binding site" evidence="8">
    <location>
        <position position="88"/>
    </location>
    <ligand>
        <name>Zn(2+)</name>
        <dbReference type="ChEBI" id="CHEBI:29105"/>
        <label>2</label>
    </ligand>
</feature>
<name>A0AAV1HQP9_9CHLO</name>
<evidence type="ECO:0000256" key="9">
    <source>
        <dbReference type="PROSITE-ProRule" id="PRU00472"/>
    </source>
</evidence>
<dbReference type="PROSITE" id="PS51133">
    <property type="entry name" value="ZF_TFIIS_2"/>
    <property type="match status" value="1"/>
</dbReference>
<dbReference type="GO" id="GO:0003676">
    <property type="term" value="F:nucleic acid binding"/>
    <property type="evidence" value="ECO:0007669"/>
    <property type="project" value="InterPro"/>
</dbReference>
<dbReference type="SUPFAM" id="SSF57783">
    <property type="entry name" value="Zinc beta-ribbon"/>
    <property type="match status" value="1"/>
</dbReference>
<keyword evidence="4 9" id="KW-0863">Zinc-finger</keyword>
<keyword evidence="2 7" id="KW-0240">DNA-directed RNA polymerase</keyword>
<keyword evidence="12" id="KW-1185">Reference proteome</keyword>
<protein>
    <recommendedName>
        <fullName evidence="7">DNA-directed RNA polymerase subunit</fullName>
    </recommendedName>
</protein>
<comment type="similarity">
    <text evidence="7">Belongs to the archaeal rpoM/eukaryotic RPA12/RPB9/RPC11 RNA polymerase family.</text>
</comment>
<dbReference type="Pfam" id="PF01096">
    <property type="entry name" value="Zn_ribbon_TFIIS"/>
    <property type="match status" value="1"/>
</dbReference>
<organism evidence="11 12">
    <name type="scientific">Coccomyxa viridis</name>
    <dbReference type="NCBI Taxonomy" id="1274662"/>
    <lineage>
        <taxon>Eukaryota</taxon>
        <taxon>Viridiplantae</taxon>
        <taxon>Chlorophyta</taxon>
        <taxon>core chlorophytes</taxon>
        <taxon>Trebouxiophyceae</taxon>
        <taxon>Trebouxiophyceae incertae sedis</taxon>
        <taxon>Coccomyxaceae</taxon>
        <taxon>Coccomyxa</taxon>
    </lineage>
</organism>
<dbReference type="PIRSF" id="PIRSF005586">
    <property type="entry name" value="RNApol_RpoM"/>
    <property type="match status" value="1"/>
</dbReference>
<dbReference type="GO" id="GO:0006363">
    <property type="term" value="P:termination of RNA polymerase I transcription"/>
    <property type="evidence" value="ECO:0007669"/>
    <property type="project" value="TreeGrafter"/>
</dbReference>
<feature type="domain" description="TFIIS-type" evidence="10">
    <location>
        <begin position="84"/>
        <end position="124"/>
    </location>
</feature>
<dbReference type="GO" id="GO:0005736">
    <property type="term" value="C:RNA polymerase I complex"/>
    <property type="evidence" value="ECO:0007669"/>
    <property type="project" value="TreeGrafter"/>
</dbReference>
<dbReference type="GO" id="GO:0008270">
    <property type="term" value="F:zinc ion binding"/>
    <property type="evidence" value="ECO:0007669"/>
    <property type="project" value="UniProtKB-KW"/>
</dbReference>
<dbReference type="InterPro" id="IPR001222">
    <property type="entry name" value="Znf_TFIIS"/>
</dbReference>
<dbReference type="GO" id="GO:0003899">
    <property type="term" value="F:DNA-directed RNA polymerase activity"/>
    <property type="evidence" value="ECO:0007669"/>
    <property type="project" value="InterPro"/>
</dbReference>
<evidence type="ECO:0000256" key="7">
    <source>
        <dbReference type="PIRNR" id="PIRNR005586"/>
    </source>
</evidence>
<accession>A0AAV1HQP9</accession>
<keyword evidence="7" id="KW-0804">Transcription</keyword>
<evidence type="ECO:0000313" key="11">
    <source>
        <dbReference type="EMBL" id="CAK0735190.1"/>
    </source>
</evidence>
<proteinExistence type="inferred from homology"/>
<dbReference type="PANTHER" id="PTHR11239">
    <property type="entry name" value="DNA-DIRECTED RNA POLYMERASE"/>
    <property type="match status" value="1"/>
</dbReference>
<dbReference type="CDD" id="cd10507">
    <property type="entry name" value="Zn-ribbon_RPA12"/>
    <property type="match status" value="1"/>
</dbReference>
<dbReference type="PANTHER" id="PTHR11239:SF14">
    <property type="entry name" value="DNA-DIRECTED RNA POLYMERASE I SUBUNIT RPA12"/>
    <property type="match status" value="1"/>
</dbReference>
<evidence type="ECO:0000256" key="6">
    <source>
        <dbReference type="ARBA" id="ARBA00023242"/>
    </source>
</evidence>
<evidence type="ECO:0000259" key="10">
    <source>
        <dbReference type="PROSITE" id="PS51133"/>
    </source>
</evidence>
<comment type="function">
    <text evidence="7">DNA-dependent RNA polymerase catalyzes the transcription of DNA into RNA using the four ribonucleoside triphosphates as substrates.</text>
</comment>
<dbReference type="Gene3D" id="2.20.25.10">
    <property type="match status" value="1"/>
</dbReference>
<dbReference type="EMBL" id="CAUYUE010000001">
    <property type="protein sequence ID" value="CAK0735190.1"/>
    <property type="molecule type" value="Genomic_DNA"/>
</dbReference>
<dbReference type="Proteomes" id="UP001314263">
    <property type="component" value="Unassembled WGS sequence"/>
</dbReference>
<feature type="binding site" evidence="8">
    <location>
        <position position="91"/>
    </location>
    <ligand>
        <name>Zn(2+)</name>
        <dbReference type="ChEBI" id="CHEBI:29105"/>
        <label>2</label>
    </ligand>
</feature>
<feature type="binding site" evidence="8">
    <location>
        <position position="116"/>
    </location>
    <ligand>
        <name>Zn(2+)</name>
        <dbReference type="ChEBI" id="CHEBI:29105"/>
        <label>2</label>
    </ligand>
</feature>
<sequence>MTSGRDCMFCPTTGALLKVDDLTGEATCPLSGWSRSLEDMNGYKVVSRTNMEEYRRRYDLEPLVKEVKREDAMLEQQGRARATVQETCPQCGAKEMSFYTRQLRSADEGQTIFIECMACTYKRQENS</sequence>
<keyword evidence="5 8" id="KW-0862">Zinc</keyword>
<keyword evidence="3 8" id="KW-0479">Metal-binding</keyword>
<keyword evidence="6 7" id="KW-0539">Nucleus</keyword>
<comment type="caution">
    <text evidence="11">The sequence shown here is derived from an EMBL/GenBank/DDBJ whole genome shotgun (WGS) entry which is preliminary data.</text>
</comment>
<dbReference type="InterPro" id="IPR012164">
    <property type="entry name" value="Rpa12/Rpb9/Rpc10/TFS"/>
</dbReference>
<dbReference type="AlphaFoldDB" id="A0AAV1HQP9"/>
<comment type="subcellular location">
    <subcellularLocation>
        <location evidence="1">Nucleus</location>
        <location evidence="1">Nucleolus</location>
    </subcellularLocation>
</comment>
<evidence type="ECO:0000256" key="1">
    <source>
        <dbReference type="ARBA" id="ARBA00004604"/>
    </source>
</evidence>